<dbReference type="RefSeq" id="WP_268039396.1">
    <property type="nucleotide sequence ID" value="NZ_JAPQER010000001.1"/>
</dbReference>
<feature type="transmembrane region" description="Helical" evidence="1">
    <location>
        <begin position="346"/>
        <end position="363"/>
    </location>
</feature>
<sequence length="463" mass="54454">MNNIERNNGLEAVYEFFKGIFKELIFIFLAYNFLNKRFGNKIAMLILVVYIIFDILICFLEWYKTIYYFNEKSIFYQNGIVNITKREVPLSKINTIDMSQGIFERIFKLTRIKIDTGNVKNDESEICLTVSSKRASEIKNILIDKENEQINTDKEKEYKLNLKSLIIYSLISNAILKGLGLIWIFNKFLDDIKKFIKFDILHYFKDIKLEEVNNKILGIIIFIMGIIIISICLSIIYNCFKYYNFKTFLEENKLNVSYGFVDRKNYSFDKKKIKGVHIKQNFLMQILNMGTIEIESIGYGDKKGEKAILYPICNEKFQKEIISELLPEFCFTEQIYKSPTSACVRFILKKIIFSSIIFVFLIYKFKYAYVGLVLLIFVLILGYMQYKNTAIGISDTLVYMSYNGFYKTKSIIKISAVQSSTISFDYFQKRMGLCDYTINIFGVFFGKNIKVKNMRYELIESIK</sequence>
<dbReference type="PIRSF" id="PIRSF026631">
    <property type="entry name" value="UCP026631"/>
    <property type="match status" value="1"/>
</dbReference>
<organism evidence="3 4">
    <name type="scientific">Clostridium aestuarii</name>
    <dbReference type="NCBI Taxonomy" id="338193"/>
    <lineage>
        <taxon>Bacteria</taxon>
        <taxon>Bacillati</taxon>
        <taxon>Bacillota</taxon>
        <taxon>Clostridia</taxon>
        <taxon>Eubacteriales</taxon>
        <taxon>Clostridiaceae</taxon>
        <taxon>Clostridium</taxon>
    </lineage>
</organism>
<dbReference type="PANTHER" id="PTHR34473:SF2">
    <property type="entry name" value="UPF0699 TRANSMEMBRANE PROTEIN YDBT"/>
    <property type="match status" value="1"/>
</dbReference>
<protein>
    <submittedName>
        <fullName evidence="3">PH domain-containing protein</fullName>
    </submittedName>
</protein>
<keyword evidence="1" id="KW-0472">Membrane</keyword>
<dbReference type="Proteomes" id="UP001078443">
    <property type="component" value="Unassembled WGS sequence"/>
</dbReference>
<gene>
    <name evidence="3" type="ORF">OW763_02050</name>
</gene>
<evidence type="ECO:0000313" key="3">
    <source>
        <dbReference type="EMBL" id="MCY6483137.1"/>
    </source>
</evidence>
<evidence type="ECO:0000313" key="4">
    <source>
        <dbReference type="Proteomes" id="UP001078443"/>
    </source>
</evidence>
<name>A0ABT4CVV2_9CLOT</name>
<evidence type="ECO:0000259" key="2">
    <source>
        <dbReference type="Pfam" id="PF03703"/>
    </source>
</evidence>
<feature type="transmembrane region" description="Helical" evidence="1">
    <location>
        <begin position="369"/>
        <end position="386"/>
    </location>
</feature>
<keyword evidence="1" id="KW-0812">Transmembrane</keyword>
<feature type="transmembrane region" description="Helical" evidence="1">
    <location>
        <begin position="216"/>
        <end position="240"/>
    </location>
</feature>
<feature type="transmembrane region" description="Helical" evidence="1">
    <location>
        <begin position="43"/>
        <end position="63"/>
    </location>
</feature>
<dbReference type="InterPro" id="IPR014529">
    <property type="entry name" value="UCP026631"/>
</dbReference>
<keyword evidence="4" id="KW-1185">Reference proteome</keyword>
<proteinExistence type="predicted"/>
<dbReference type="Pfam" id="PF03703">
    <property type="entry name" value="bPH_2"/>
    <property type="match status" value="2"/>
</dbReference>
<accession>A0ABT4CVV2</accession>
<dbReference type="InterPro" id="IPR005182">
    <property type="entry name" value="YdbS-like_PH"/>
</dbReference>
<feature type="domain" description="YdbS-like PH" evidence="2">
    <location>
        <begin position="242"/>
        <end position="308"/>
    </location>
</feature>
<feature type="transmembrane region" description="Helical" evidence="1">
    <location>
        <begin position="165"/>
        <end position="185"/>
    </location>
</feature>
<dbReference type="PANTHER" id="PTHR34473">
    <property type="entry name" value="UPF0699 TRANSMEMBRANE PROTEIN YDBS"/>
    <property type="match status" value="1"/>
</dbReference>
<reference evidence="3" key="1">
    <citation type="submission" date="2022-12" db="EMBL/GenBank/DDBJ databases">
        <authorList>
            <person name="Wang J."/>
        </authorList>
    </citation>
    <scope>NUCLEOTIDE SEQUENCE</scope>
    <source>
        <strain evidence="3">HY-45-18</strain>
    </source>
</reference>
<feature type="domain" description="YdbS-like PH" evidence="2">
    <location>
        <begin position="62"/>
        <end position="119"/>
    </location>
</feature>
<dbReference type="EMBL" id="JAPQER010000001">
    <property type="protein sequence ID" value="MCY6483137.1"/>
    <property type="molecule type" value="Genomic_DNA"/>
</dbReference>
<comment type="caution">
    <text evidence="3">The sequence shown here is derived from an EMBL/GenBank/DDBJ whole genome shotgun (WGS) entry which is preliminary data.</text>
</comment>
<keyword evidence="1" id="KW-1133">Transmembrane helix</keyword>
<feature type="transmembrane region" description="Helical" evidence="1">
    <location>
        <begin position="12"/>
        <end position="31"/>
    </location>
</feature>
<evidence type="ECO:0000256" key="1">
    <source>
        <dbReference type="SAM" id="Phobius"/>
    </source>
</evidence>